<evidence type="ECO:0000313" key="1">
    <source>
        <dbReference type="EMBL" id="MEY9316873.1"/>
    </source>
</evidence>
<evidence type="ECO:0000313" key="2">
    <source>
        <dbReference type="Proteomes" id="UP001565471"/>
    </source>
</evidence>
<dbReference type="InterPro" id="IPR036388">
    <property type="entry name" value="WH-like_DNA-bd_sf"/>
</dbReference>
<dbReference type="SUPFAM" id="SSF46785">
    <property type="entry name" value="Winged helix' DNA-binding domain"/>
    <property type="match status" value="1"/>
</dbReference>
<reference evidence="1 2" key="1">
    <citation type="submission" date="2024-07" db="EMBL/GenBank/DDBJ databases">
        <title>Genomic Encyclopedia of Type Strains, Phase V (KMG-V): Genome sequencing to study the core and pangenomes of soil and plant-associated prokaryotes.</title>
        <authorList>
            <person name="Whitman W."/>
        </authorList>
    </citation>
    <scope>NUCLEOTIDE SEQUENCE [LARGE SCALE GENOMIC DNA]</scope>
    <source>
        <strain evidence="1 2">USDA 415</strain>
    </source>
</reference>
<protein>
    <submittedName>
        <fullName evidence="1">DNA-binding Lrp family transcriptional regulator</fullName>
    </submittedName>
</protein>
<sequence>MTIPVSERELKALRALGQVYADDGNYLSFRAVAQRSGLDPQHVRRSVRALARKGFAQYGKGLWSEDGEMRGAGYCCTHDGMTLLQYVGEEQDSNGRQHCRS</sequence>
<accession>A0ABV4F0D3</accession>
<dbReference type="InterPro" id="IPR036390">
    <property type="entry name" value="WH_DNA-bd_sf"/>
</dbReference>
<keyword evidence="1" id="KW-0238">DNA-binding</keyword>
<dbReference type="EMBL" id="JBGBZA010000002">
    <property type="protein sequence ID" value="MEY9316873.1"/>
    <property type="molecule type" value="Genomic_DNA"/>
</dbReference>
<dbReference type="Gene3D" id="1.10.10.10">
    <property type="entry name" value="Winged helix-like DNA-binding domain superfamily/Winged helix DNA-binding domain"/>
    <property type="match status" value="1"/>
</dbReference>
<gene>
    <name evidence="1" type="ORF">ABIF29_003672</name>
</gene>
<name>A0ABV4F0D3_BRAEL</name>
<keyword evidence="2" id="KW-1185">Reference proteome</keyword>
<dbReference type="GO" id="GO:0003677">
    <property type="term" value="F:DNA binding"/>
    <property type="evidence" value="ECO:0007669"/>
    <property type="project" value="UniProtKB-KW"/>
</dbReference>
<dbReference type="Proteomes" id="UP001565471">
    <property type="component" value="Unassembled WGS sequence"/>
</dbReference>
<organism evidence="1 2">
    <name type="scientific">Bradyrhizobium elkanii</name>
    <dbReference type="NCBI Taxonomy" id="29448"/>
    <lineage>
        <taxon>Bacteria</taxon>
        <taxon>Pseudomonadati</taxon>
        <taxon>Pseudomonadota</taxon>
        <taxon>Alphaproteobacteria</taxon>
        <taxon>Hyphomicrobiales</taxon>
        <taxon>Nitrobacteraceae</taxon>
        <taxon>Bradyrhizobium</taxon>
    </lineage>
</organism>
<proteinExistence type="predicted"/>
<comment type="caution">
    <text evidence="1">The sequence shown here is derived from an EMBL/GenBank/DDBJ whole genome shotgun (WGS) entry which is preliminary data.</text>
</comment>